<dbReference type="InterPro" id="IPR000571">
    <property type="entry name" value="Znf_CCCH"/>
</dbReference>
<comment type="caution">
    <text evidence="5">The sequence shown here is derived from an EMBL/GenBank/DDBJ whole genome shotgun (WGS) entry which is preliminary data.</text>
</comment>
<keyword evidence="1" id="KW-0863">Zinc-finger</keyword>
<evidence type="ECO:0000256" key="1">
    <source>
        <dbReference type="PROSITE-ProRule" id="PRU00723"/>
    </source>
</evidence>
<feature type="domain" description="C3H1-type" evidence="4">
    <location>
        <begin position="228"/>
        <end position="254"/>
    </location>
</feature>
<proteinExistence type="predicted"/>
<name>A0A9P4W8P7_CURKU</name>
<dbReference type="PROSITE" id="PS50103">
    <property type="entry name" value="ZF_C3H1"/>
    <property type="match status" value="1"/>
</dbReference>
<keyword evidence="2" id="KW-0175">Coiled coil</keyword>
<gene>
    <name evidence="5" type="ORF">E8E13_008420</name>
</gene>
<dbReference type="GO" id="GO:0008270">
    <property type="term" value="F:zinc ion binding"/>
    <property type="evidence" value="ECO:0007669"/>
    <property type="project" value="UniProtKB-KW"/>
</dbReference>
<evidence type="ECO:0000259" key="4">
    <source>
        <dbReference type="PROSITE" id="PS50103"/>
    </source>
</evidence>
<dbReference type="Proteomes" id="UP000801428">
    <property type="component" value="Unassembled WGS sequence"/>
</dbReference>
<keyword evidence="1" id="KW-0862">Zinc</keyword>
<organism evidence="5 6">
    <name type="scientific">Curvularia kusanoi</name>
    <name type="common">Cochliobolus kusanoi</name>
    <dbReference type="NCBI Taxonomy" id="90978"/>
    <lineage>
        <taxon>Eukaryota</taxon>
        <taxon>Fungi</taxon>
        <taxon>Dikarya</taxon>
        <taxon>Ascomycota</taxon>
        <taxon>Pezizomycotina</taxon>
        <taxon>Dothideomycetes</taxon>
        <taxon>Pleosporomycetidae</taxon>
        <taxon>Pleosporales</taxon>
        <taxon>Pleosporineae</taxon>
        <taxon>Pleosporaceae</taxon>
        <taxon>Curvularia</taxon>
    </lineage>
</organism>
<evidence type="ECO:0000256" key="3">
    <source>
        <dbReference type="SAM" id="MobiDB-lite"/>
    </source>
</evidence>
<evidence type="ECO:0000256" key="2">
    <source>
        <dbReference type="SAM" id="Coils"/>
    </source>
</evidence>
<feature type="coiled-coil region" evidence="2">
    <location>
        <begin position="97"/>
        <end position="131"/>
    </location>
</feature>
<feature type="coiled-coil region" evidence="2">
    <location>
        <begin position="19"/>
        <end position="67"/>
    </location>
</feature>
<feature type="region of interest" description="Disordered" evidence="3">
    <location>
        <begin position="302"/>
        <end position="326"/>
    </location>
</feature>
<evidence type="ECO:0000313" key="5">
    <source>
        <dbReference type="EMBL" id="KAF2999034.1"/>
    </source>
</evidence>
<feature type="zinc finger region" description="C3H1-type" evidence="1">
    <location>
        <begin position="228"/>
        <end position="254"/>
    </location>
</feature>
<reference evidence="5" key="1">
    <citation type="submission" date="2019-04" db="EMBL/GenBank/DDBJ databases">
        <title>Sequencing of skin fungus with MAO and IRED activity.</title>
        <authorList>
            <person name="Marsaioli A.J."/>
            <person name="Bonatto J.M.C."/>
            <person name="Reis Junior O."/>
        </authorList>
    </citation>
    <scope>NUCLEOTIDE SEQUENCE</scope>
    <source>
        <strain evidence="5">30M1</strain>
    </source>
</reference>
<protein>
    <recommendedName>
        <fullName evidence="4">C3H1-type domain-containing protein</fullName>
    </recommendedName>
</protein>
<dbReference type="AlphaFoldDB" id="A0A9P4W8P7"/>
<evidence type="ECO:0000313" key="6">
    <source>
        <dbReference type="Proteomes" id="UP000801428"/>
    </source>
</evidence>
<dbReference type="EMBL" id="SWKU01000018">
    <property type="protein sequence ID" value="KAF2999034.1"/>
    <property type="molecule type" value="Genomic_DNA"/>
</dbReference>
<keyword evidence="6" id="KW-1185">Reference proteome</keyword>
<dbReference type="OrthoDB" id="10557460at2759"/>
<sequence length="326" mass="37098">MDQRSEPTIDDTFENEAEVIILQEQVGTLKEELKRTKRRLRDVKNNLKREEAAKAFCLDRAQEHEAEYRAHLELTDSNARDARIQHAVAIEVMTFRKDEFKRKLADMEVKYAKLEEENKFLGQRINTQNNTIRNFKLQSASSGNKRSHDESVCREIVETTKNTRAWAKKIKVEHVKQSQPQESIIPHQASACTGTNPTIVVSCTRCSAQGLQCDNYSTCEHCYATARSCKRPMCKRFEAGACLNGACAYAHEGDRFDKLIPFTRITPNTSATVRSPRKTKVVPRAIKKSFNEQRYTPLFDEIARRRKQGKAGDGDGDGDMPGVPTK</sequence>
<accession>A0A9P4W8P7</accession>
<keyword evidence="1" id="KW-0479">Metal-binding</keyword>